<reference evidence="3 4" key="1">
    <citation type="submission" date="2016-11" db="EMBL/GenBank/DDBJ databases">
        <authorList>
            <person name="Jaros S."/>
            <person name="Januszkiewicz K."/>
            <person name="Wedrychowicz H."/>
        </authorList>
    </citation>
    <scope>NUCLEOTIDE SEQUENCE [LARGE SCALE GENOMIC DNA]</scope>
    <source>
        <strain evidence="3 4">DSM 44523</strain>
    </source>
</reference>
<dbReference type="STRING" id="2017.SAMN05444320_11375"/>
<keyword evidence="2" id="KW-0472">Membrane</keyword>
<accession>A0A1M5MCR8</accession>
<organism evidence="3 4">
    <name type="scientific">Streptoalloteichus hindustanus</name>
    <dbReference type="NCBI Taxonomy" id="2017"/>
    <lineage>
        <taxon>Bacteria</taxon>
        <taxon>Bacillati</taxon>
        <taxon>Actinomycetota</taxon>
        <taxon>Actinomycetes</taxon>
        <taxon>Pseudonocardiales</taxon>
        <taxon>Pseudonocardiaceae</taxon>
        <taxon>Streptoalloteichus</taxon>
    </lineage>
</organism>
<name>A0A1M5MCR8_STRHI</name>
<dbReference type="EMBL" id="FQVN01000013">
    <property type="protein sequence ID" value="SHG75110.1"/>
    <property type="molecule type" value="Genomic_DNA"/>
</dbReference>
<evidence type="ECO:0000313" key="3">
    <source>
        <dbReference type="EMBL" id="SHG75110.1"/>
    </source>
</evidence>
<protein>
    <submittedName>
        <fullName evidence="3">Uncharacterized protein</fullName>
    </submittedName>
</protein>
<evidence type="ECO:0000256" key="1">
    <source>
        <dbReference type="SAM" id="MobiDB-lite"/>
    </source>
</evidence>
<evidence type="ECO:0000313" key="4">
    <source>
        <dbReference type="Proteomes" id="UP000184501"/>
    </source>
</evidence>
<feature type="region of interest" description="Disordered" evidence="1">
    <location>
        <begin position="1"/>
        <end position="24"/>
    </location>
</feature>
<feature type="transmembrane region" description="Helical" evidence="2">
    <location>
        <begin position="46"/>
        <end position="67"/>
    </location>
</feature>
<keyword evidence="4" id="KW-1185">Reference proteome</keyword>
<dbReference type="Proteomes" id="UP000184501">
    <property type="component" value="Unassembled WGS sequence"/>
</dbReference>
<gene>
    <name evidence="3" type="ORF">SAMN05444320_11375</name>
</gene>
<dbReference type="AlphaFoldDB" id="A0A1M5MCR8"/>
<sequence>MLGTSIRTRLSRQRSTPTRPLRTRARARSCTANTIAGLLYTIASPAVAFGCVAVCMALALAALAWAAKTTPSAFYAIRLLSKLLRRQSGRSSEV</sequence>
<evidence type="ECO:0000256" key="2">
    <source>
        <dbReference type="SAM" id="Phobius"/>
    </source>
</evidence>
<keyword evidence="2" id="KW-1133">Transmembrane helix</keyword>
<keyword evidence="2" id="KW-0812">Transmembrane</keyword>
<proteinExistence type="predicted"/>